<dbReference type="Gene3D" id="2.10.270.10">
    <property type="entry name" value="Cholin Binding"/>
    <property type="match status" value="1"/>
</dbReference>
<dbReference type="Proteomes" id="UP000587880">
    <property type="component" value="Unassembled WGS sequence"/>
</dbReference>
<dbReference type="RefSeq" id="WP_139356927.1">
    <property type="nucleotide sequence ID" value="NZ_JABAGD010000035.1"/>
</dbReference>
<accession>A0A1S8SEU3</accession>
<keyword evidence="1" id="KW-0677">Repeat</keyword>
<dbReference type="InterPro" id="IPR018337">
    <property type="entry name" value="Cell_wall/Cho-bd_repeat"/>
</dbReference>
<organism evidence="5 6">
    <name type="scientific">Clostridium beijerinckii</name>
    <name type="common">Clostridium MP</name>
    <dbReference type="NCBI Taxonomy" id="1520"/>
    <lineage>
        <taxon>Bacteria</taxon>
        <taxon>Bacillati</taxon>
        <taxon>Bacillota</taxon>
        <taxon>Clostridia</taxon>
        <taxon>Eubacteriales</taxon>
        <taxon>Clostridiaceae</taxon>
        <taxon>Clostridium</taxon>
    </lineage>
</organism>
<evidence type="ECO:0000256" key="1">
    <source>
        <dbReference type="ARBA" id="ARBA00022737"/>
    </source>
</evidence>
<protein>
    <submittedName>
        <fullName evidence="5">Autolysin</fullName>
        <ecNumber evidence="5">3.5.1.28</ecNumber>
    </submittedName>
    <submittedName>
        <fullName evidence="4">Phage tail protein</fullName>
    </submittedName>
</protein>
<dbReference type="EMBL" id="JABAGD010000035">
    <property type="protein sequence ID" value="NMF06487.1"/>
    <property type="molecule type" value="Genomic_DNA"/>
</dbReference>
<feature type="repeat" description="Cell wall-binding" evidence="2">
    <location>
        <begin position="64"/>
        <end position="83"/>
    </location>
</feature>
<dbReference type="Proteomes" id="UP000190973">
    <property type="component" value="Unassembled WGS sequence"/>
</dbReference>
<comment type="caution">
    <text evidence="5">The sequence shown here is derived from an EMBL/GenBank/DDBJ whole genome shotgun (WGS) entry which is preliminary data.</text>
</comment>
<feature type="repeat" description="Cell wall-binding" evidence="2">
    <location>
        <begin position="44"/>
        <end position="63"/>
    </location>
</feature>
<dbReference type="GO" id="GO:0008745">
    <property type="term" value="F:N-acetylmuramoyl-L-alanine amidase activity"/>
    <property type="evidence" value="ECO:0007669"/>
    <property type="project" value="UniProtKB-EC"/>
</dbReference>
<sequence length="163" mass="18206">MIKKLILSSLLVVSVIGVMPTAASAVWKQDKYKNYSWVENGVKAKGWKQINGDWYNFGKDGVMVTQWMMDNGNWYYFWTNGMMASNCWIKNNGFWYYFDGSGKMIDKKIDIGDKMYDFTAPAIIVSKDANGKEAATNSTTNDNINGIGKNTDITVSSGATASK</sequence>
<feature type="repeat" description="Cell wall-binding" evidence="2">
    <location>
        <begin position="85"/>
        <end position="104"/>
    </location>
</feature>
<dbReference type="AlphaFoldDB" id="A0A1S8SEU3"/>
<feature type="chain" id="PRO_5036025764" evidence="3">
    <location>
        <begin position="26"/>
        <end position="163"/>
    </location>
</feature>
<keyword evidence="5" id="KW-0378">Hydrolase</keyword>
<proteinExistence type="predicted"/>
<reference evidence="4 7" key="2">
    <citation type="submission" date="2020-04" db="EMBL/GenBank/DDBJ databases">
        <authorList>
            <person name="Hitch T.C.A."/>
            <person name="Wylensek D."/>
            <person name="Clavel T."/>
        </authorList>
    </citation>
    <scope>NUCLEOTIDE SEQUENCE [LARGE SCALE GENOMIC DNA]</scope>
    <source>
        <strain evidence="4 7">WB01_NA02</strain>
    </source>
</reference>
<gene>
    <name evidence="5" type="primary">lytA_1</name>
    <name evidence="5" type="ORF">CLBCK_09140</name>
    <name evidence="4" type="ORF">HF849_17365</name>
</gene>
<dbReference type="EC" id="3.5.1.28" evidence="5"/>
<reference evidence="5 6" key="1">
    <citation type="submission" date="2016-05" db="EMBL/GenBank/DDBJ databases">
        <title>Microbial solvent formation.</title>
        <authorList>
            <person name="Poehlein A."/>
            <person name="Montoya Solano J.D."/>
            <person name="Flitsch S."/>
            <person name="Krabben P."/>
            <person name="Duerre P."/>
            <person name="Daniel R."/>
        </authorList>
    </citation>
    <scope>NUCLEOTIDE SEQUENCE [LARGE SCALE GENOMIC DNA]</scope>
    <source>
        <strain evidence="5 6">DSM 53</strain>
    </source>
</reference>
<dbReference type="SUPFAM" id="SSF69360">
    <property type="entry name" value="Cell wall binding repeat"/>
    <property type="match status" value="1"/>
</dbReference>
<keyword evidence="3" id="KW-0732">Signal</keyword>
<evidence type="ECO:0000256" key="2">
    <source>
        <dbReference type="PROSITE-ProRule" id="PRU00591"/>
    </source>
</evidence>
<name>A0A1S8SEU3_CLOBE</name>
<evidence type="ECO:0000313" key="5">
    <source>
        <dbReference type="EMBL" id="OOM63625.1"/>
    </source>
</evidence>
<evidence type="ECO:0000313" key="7">
    <source>
        <dbReference type="Proteomes" id="UP000587880"/>
    </source>
</evidence>
<dbReference type="PROSITE" id="PS51170">
    <property type="entry name" value="CW"/>
    <property type="match status" value="3"/>
</dbReference>
<evidence type="ECO:0000256" key="3">
    <source>
        <dbReference type="SAM" id="SignalP"/>
    </source>
</evidence>
<dbReference type="EMBL" id="LZZI01000010">
    <property type="protein sequence ID" value="OOM63625.1"/>
    <property type="molecule type" value="Genomic_DNA"/>
</dbReference>
<evidence type="ECO:0000313" key="4">
    <source>
        <dbReference type="EMBL" id="NMF06487.1"/>
    </source>
</evidence>
<evidence type="ECO:0000313" key="6">
    <source>
        <dbReference type="Proteomes" id="UP000190973"/>
    </source>
</evidence>
<feature type="signal peptide" evidence="3">
    <location>
        <begin position="1"/>
        <end position="25"/>
    </location>
</feature>
<dbReference type="Pfam" id="PF19127">
    <property type="entry name" value="Choline_bind_3"/>
    <property type="match status" value="1"/>
</dbReference>